<sequence>MPAVAGQVLPVSRPDIDNQMKTAADALNRIMWNDDVQIVDAHLTRRYGPQSMTVIEVRPL</sequence>
<dbReference type="InterPro" id="IPR008822">
    <property type="entry name" value="Endonuclease_RusA-like"/>
</dbReference>
<dbReference type="Proteomes" id="UP001301152">
    <property type="component" value="Unassembled WGS sequence"/>
</dbReference>
<dbReference type="Pfam" id="PF05866">
    <property type="entry name" value="RusA"/>
    <property type="match status" value="1"/>
</dbReference>
<organism evidence="1 2">
    <name type="scientific">Acetobacter thailandicus</name>
    <dbReference type="NCBI Taxonomy" id="1502842"/>
    <lineage>
        <taxon>Bacteria</taxon>
        <taxon>Pseudomonadati</taxon>
        <taxon>Pseudomonadota</taxon>
        <taxon>Alphaproteobacteria</taxon>
        <taxon>Acetobacterales</taxon>
        <taxon>Acetobacteraceae</taxon>
        <taxon>Acetobacter</taxon>
    </lineage>
</organism>
<evidence type="ECO:0000313" key="2">
    <source>
        <dbReference type="Proteomes" id="UP001301152"/>
    </source>
</evidence>
<dbReference type="EMBL" id="JAPIUZ010000005">
    <property type="protein sequence ID" value="MCX2564375.1"/>
    <property type="molecule type" value="Genomic_DNA"/>
</dbReference>
<dbReference type="Gene3D" id="3.30.1330.70">
    <property type="entry name" value="Holliday junction resolvase RusA"/>
    <property type="match status" value="1"/>
</dbReference>
<gene>
    <name evidence="1" type="ORF">OQ497_10445</name>
</gene>
<dbReference type="InterPro" id="IPR036614">
    <property type="entry name" value="RusA-like_sf"/>
</dbReference>
<keyword evidence="2" id="KW-1185">Reference proteome</keyword>
<reference evidence="1 2" key="1">
    <citation type="submission" date="2022-11" db="EMBL/GenBank/DDBJ databases">
        <title>Genome sequencing of Acetobacter type strain.</title>
        <authorList>
            <person name="Heo J."/>
            <person name="Lee D."/>
            <person name="Han B.-H."/>
            <person name="Hong S.-B."/>
            <person name="Kwon S.-W."/>
        </authorList>
    </citation>
    <scope>NUCLEOTIDE SEQUENCE [LARGE SCALE GENOMIC DNA]</scope>
    <source>
        <strain evidence="1 2">KACC 21253</strain>
    </source>
</reference>
<dbReference type="SUPFAM" id="SSF103084">
    <property type="entry name" value="Holliday junction resolvase RusA"/>
    <property type="match status" value="1"/>
</dbReference>
<comment type="caution">
    <text evidence="1">The sequence shown here is derived from an EMBL/GenBank/DDBJ whole genome shotgun (WGS) entry which is preliminary data.</text>
</comment>
<name>A0ABT3QGG2_9PROT</name>
<accession>A0ABT3QGG2</accession>
<protein>
    <submittedName>
        <fullName evidence="1">RusA family crossover junction endodeoxyribonuclease</fullName>
    </submittedName>
</protein>
<proteinExistence type="predicted"/>
<evidence type="ECO:0000313" key="1">
    <source>
        <dbReference type="EMBL" id="MCX2564375.1"/>
    </source>
</evidence>